<organism evidence="5">
    <name type="scientific">marine metagenome</name>
    <dbReference type="NCBI Taxonomy" id="408172"/>
    <lineage>
        <taxon>unclassified sequences</taxon>
        <taxon>metagenomes</taxon>
        <taxon>ecological metagenomes</taxon>
    </lineage>
</organism>
<proteinExistence type="inferred from homology"/>
<accession>A0A382WF11</accession>
<dbReference type="GO" id="GO:0006412">
    <property type="term" value="P:translation"/>
    <property type="evidence" value="ECO:0007669"/>
    <property type="project" value="InterPro"/>
</dbReference>
<evidence type="ECO:0000256" key="4">
    <source>
        <dbReference type="SAM" id="MobiDB-lite"/>
    </source>
</evidence>
<dbReference type="Pfam" id="PF01084">
    <property type="entry name" value="Ribosomal_S18"/>
    <property type="match status" value="1"/>
</dbReference>
<evidence type="ECO:0000256" key="1">
    <source>
        <dbReference type="ARBA" id="ARBA00005589"/>
    </source>
</evidence>
<dbReference type="GO" id="GO:0005840">
    <property type="term" value="C:ribosome"/>
    <property type="evidence" value="ECO:0007669"/>
    <property type="project" value="UniProtKB-KW"/>
</dbReference>
<feature type="region of interest" description="Disordered" evidence="4">
    <location>
        <begin position="1"/>
        <end position="25"/>
    </location>
</feature>
<feature type="compositionally biased region" description="Basic residues" evidence="4">
    <location>
        <begin position="1"/>
        <end position="10"/>
    </location>
</feature>
<dbReference type="SUPFAM" id="SSF46911">
    <property type="entry name" value="Ribosomal protein S18"/>
    <property type="match status" value="1"/>
</dbReference>
<dbReference type="InterPro" id="IPR036870">
    <property type="entry name" value="Ribosomal_bS18_sf"/>
</dbReference>
<name>A0A382WF11_9ZZZZ</name>
<keyword evidence="2" id="KW-0689">Ribosomal protein</keyword>
<reference evidence="5" key="1">
    <citation type="submission" date="2018-05" db="EMBL/GenBank/DDBJ databases">
        <authorList>
            <person name="Lanie J.A."/>
            <person name="Ng W.-L."/>
            <person name="Kazmierczak K.M."/>
            <person name="Andrzejewski T.M."/>
            <person name="Davidsen T.M."/>
            <person name="Wayne K.J."/>
            <person name="Tettelin H."/>
            <person name="Glass J.I."/>
            <person name="Rusch D."/>
            <person name="Podicherti R."/>
            <person name="Tsui H.-C.T."/>
            <person name="Winkler M.E."/>
        </authorList>
    </citation>
    <scope>NUCLEOTIDE SEQUENCE</scope>
</reference>
<dbReference type="GO" id="GO:1990904">
    <property type="term" value="C:ribonucleoprotein complex"/>
    <property type="evidence" value="ECO:0007669"/>
    <property type="project" value="UniProtKB-KW"/>
</dbReference>
<dbReference type="InterPro" id="IPR001648">
    <property type="entry name" value="Ribosomal_bS18"/>
</dbReference>
<keyword evidence="3" id="KW-0687">Ribonucleoprotein</keyword>
<dbReference type="GO" id="GO:0070181">
    <property type="term" value="F:small ribosomal subunit rRNA binding"/>
    <property type="evidence" value="ECO:0007669"/>
    <property type="project" value="TreeGrafter"/>
</dbReference>
<evidence type="ECO:0000256" key="3">
    <source>
        <dbReference type="ARBA" id="ARBA00023274"/>
    </source>
</evidence>
<dbReference type="PRINTS" id="PR00974">
    <property type="entry name" value="RIBOSOMALS18"/>
</dbReference>
<evidence type="ECO:0000256" key="2">
    <source>
        <dbReference type="ARBA" id="ARBA00022980"/>
    </source>
</evidence>
<dbReference type="PANTHER" id="PTHR13479">
    <property type="entry name" value="30S RIBOSOMAL PROTEIN S18"/>
    <property type="match status" value="1"/>
</dbReference>
<dbReference type="GO" id="GO:0003735">
    <property type="term" value="F:structural constituent of ribosome"/>
    <property type="evidence" value="ECO:0007669"/>
    <property type="project" value="InterPro"/>
</dbReference>
<evidence type="ECO:0008006" key="6">
    <source>
        <dbReference type="Google" id="ProtNLM"/>
    </source>
</evidence>
<gene>
    <name evidence="5" type="ORF">METZ01_LOCUS409552</name>
</gene>
<dbReference type="NCBIfam" id="TIGR00165">
    <property type="entry name" value="S18"/>
    <property type="match status" value="1"/>
</dbReference>
<sequence>MPRKKDKKKRDSNQSRPPRPKPKIDFTIDQLNYRNTELLQTFVTGHGRILPRKYTGLPAHYQRRMANAIKQARQLLLMK</sequence>
<evidence type="ECO:0000313" key="5">
    <source>
        <dbReference type="EMBL" id="SVD56698.1"/>
    </source>
</evidence>
<comment type="similarity">
    <text evidence="1">Belongs to the bacterial ribosomal protein bS18 family.</text>
</comment>
<dbReference type="EMBL" id="UINC01158902">
    <property type="protein sequence ID" value="SVD56698.1"/>
    <property type="molecule type" value="Genomic_DNA"/>
</dbReference>
<dbReference type="Gene3D" id="4.10.640.10">
    <property type="entry name" value="Ribosomal protein S18"/>
    <property type="match status" value="1"/>
</dbReference>
<dbReference type="AlphaFoldDB" id="A0A382WF11"/>
<protein>
    <recommendedName>
        <fullName evidence="6">Ribosomal protein S18</fullName>
    </recommendedName>
</protein>
<dbReference type="PANTHER" id="PTHR13479:SF40">
    <property type="entry name" value="SMALL RIBOSOMAL SUBUNIT PROTEIN BS18M"/>
    <property type="match status" value="1"/>
</dbReference>